<reference evidence="2" key="1">
    <citation type="journal article" date="2020" name="mSystems">
        <title>Genome- and Community-Level Interaction Insights into Carbon Utilization and Element Cycling Functions of Hydrothermarchaeota in Hydrothermal Sediment.</title>
        <authorList>
            <person name="Zhou Z."/>
            <person name="Liu Y."/>
            <person name="Xu W."/>
            <person name="Pan J."/>
            <person name="Luo Z.H."/>
            <person name="Li M."/>
        </authorList>
    </citation>
    <scope>NUCLEOTIDE SEQUENCE [LARGE SCALE GENOMIC DNA]</scope>
    <source>
        <strain evidence="2">SpSt-243</strain>
    </source>
</reference>
<gene>
    <name evidence="2" type="ORF">ENP70_05080</name>
</gene>
<dbReference type="SUPFAM" id="SSF111331">
    <property type="entry name" value="NAD kinase/diacylglycerol kinase-like"/>
    <property type="match status" value="1"/>
</dbReference>
<proteinExistence type="predicted"/>
<dbReference type="GO" id="GO:0005829">
    <property type="term" value="C:cytosol"/>
    <property type="evidence" value="ECO:0007669"/>
    <property type="project" value="TreeGrafter"/>
</dbReference>
<comment type="caution">
    <text evidence="2">The sequence shown here is derived from an EMBL/GenBank/DDBJ whole genome shotgun (WGS) entry which is preliminary data.</text>
</comment>
<keyword evidence="2" id="KW-0418">Kinase</keyword>
<dbReference type="InterPro" id="IPR016064">
    <property type="entry name" value="NAD/diacylglycerol_kinase_sf"/>
</dbReference>
<dbReference type="Gene3D" id="2.60.200.40">
    <property type="match status" value="1"/>
</dbReference>
<dbReference type="PANTHER" id="PTHR30492">
    <property type="entry name" value="METHYLGLYOXAL SYNTHASE"/>
    <property type="match status" value="1"/>
</dbReference>
<evidence type="ECO:0000313" key="2">
    <source>
        <dbReference type="EMBL" id="HEB43069.1"/>
    </source>
</evidence>
<organism evidence="2">
    <name type="scientific">Agrobacterium albertimagni</name>
    <dbReference type="NCBI Taxonomy" id="147266"/>
    <lineage>
        <taxon>Bacteria</taxon>
        <taxon>Pseudomonadati</taxon>
        <taxon>Pseudomonadota</taxon>
        <taxon>Alphaproteobacteria</taxon>
        <taxon>Hyphomicrobiales</taxon>
        <taxon>Rhizobiaceae</taxon>
        <taxon>Rhizobium/Agrobacterium group</taxon>
        <taxon>Agrobacterium</taxon>
    </lineage>
</organism>
<dbReference type="GO" id="GO:0016301">
    <property type="term" value="F:kinase activity"/>
    <property type="evidence" value="ECO:0007669"/>
    <property type="project" value="UniProtKB-KW"/>
</dbReference>
<dbReference type="EMBL" id="DSKI01000271">
    <property type="protein sequence ID" value="HEB43069.1"/>
    <property type="molecule type" value="Genomic_DNA"/>
</dbReference>
<dbReference type="PROSITE" id="PS50146">
    <property type="entry name" value="DAGK"/>
    <property type="match status" value="1"/>
</dbReference>
<name>A0A7C1P620_9HYPH</name>
<protein>
    <submittedName>
        <fullName evidence="2">Diacylglycerol kinase family lipid kinase</fullName>
    </submittedName>
</protein>
<keyword evidence="2" id="KW-0808">Transferase</keyword>
<dbReference type="InterPro" id="IPR001206">
    <property type="entry name" value="Diacylglycerol_kinase_cat_dom"/>
</dbReference>
<dbReference type="InterPro" id="IPR004363">
    <property type="entry name" value="Methylgl_synth"/>
</dbReference>
<dbReference type="PANTHER" id="PTHR30492:SF0">
    <property type="entry name" value="METHYLGLYOXAL SYNTHASE"/>
    <property type="match status" value="1"/>
</dbReference>
<dbReference type="Gene3D" id="3.40.50.10330">
    <property type="entry name" value="Probable inorganic polyphosphate/atp-NAD kinase, domain 1"/>
    <property type="match status" value="1"/>
</dbReference>
<dbReference type="AlphaFoldDB" id="A0A7C1P620"/>
<dbReference type="GO" id="GO:0019242">
    <property type="term" value="P:methylglyoxal biosynthetic process"/>
    <property type="evidence" value="ECO:0007669"/>
    <property type="project" value="InterPro"/>
</dbReference>
<sequence>MKIKAVLNRDGGTFKTTDMQTYCETATRAFAAKGHDLDCDVVAGDEVVQALEKASKESDLDALLAGGGDGTISTAAGIAWEAGVPLGIIPAGTMNLFARSLQLPLDIWKVLDLLADATVVDVDIATANGRPFVHQFSAGLHARMVRMRNQMNFASRLGKIRASTSAAFGVMLDPPRFEVVFDIDGDGRSEERPVSAISVSNNPLGNNSLFFADRVDTGKLGVYLAEPLEPTGDGKLAFDIIRGKFKDNEAVTASTAERVRLHFPKHRKGAACVLDGELLRMPADVEIKIHAGQLKVLVAQPQIQTKS</sequence>
<dbReference type="InterPro" id="IPR017438">
    <property type="entry name" value="ATP-NAD_kinase_N"/>
</dbReference>
<dbReference type="Pfam" id="PF00781">
    <property type="entry name" value="DAGK_cat"/>
    <property type="match status" value="1"/>
</dbReference>
<dbReference type="GO" id="GO:0008929">
    <property type="term" value="F:methylglyoxal synthase activity"/>
    <property type="evidence" value="ECO:0007669"/>
    <property type="project" value="InterPro"/>
</dbReference>
<evidence type="ECO:0000259" key="1">
    <source>
        <dbReference type="PROSITE" id="PS50146"/>
    </source>
</evidence>
<feature type="domain" description="DAGKc" evidence="1">
    <location>
        <begin position="34"/>
        <end position="131"/>
    </location>
</feature>
<accession>A0A7C1P620</accession>